<evidence type="ECO:0000313" key="2">
    <source>
        <dbReference type="Proteomes" id="UP000724584"/>
    </source>
</evidence>
<sequence length="773" mass="85104">MTIVAVAGGSGDLGRLITDALLKTGKHEVYITSRKTDYSSEDALVEQLTERNVRVVICTFIMDCDSASDAQLCLIRAANRCPCIERFIPSEFNVEYDVGDSILPYPEKRFHVAARRALEKTTTLEYAYIYPGMFMDYFGLPRVPSSLRPLCFFVDPENGLAVLPGNGEARMSMTFTTDAARYVALALELDKWPRVMTTASSTVSLNELVALFEKSLGRKVQVRYQPVEKLLKHEAVDLPTNVDIAGRFPERFPGGLEQLRGLIADLEAGVALGAFDFGKLRGQLDLVEAFQETAPKPRLIEDLVEEAWKDSREQPYGFQEVLYNAISVPPGSPALFLIGSSVTFSHTASSPHGELSPHALAPLLRTAWLQVRQQYPALAAQNPRDGKTYTSPTSPADLEAWLAATFIVIPDNKTWQDLWKTLVKTAHMTMYYLPQTRQLFLQGEHHTLDGRGIMNFWDRFFRALASPTPTHSLLHRTDGSEVTRLPPRSDDLLNTTELRPGRGEQRALELLAPLAAMTSPISLPVRTPLPPPSPHNAASTLQAPAHTTAAIRAACKAQRLSVTAAWHAAAVLATQTIQAKRSTTRGTQFACFGNFDLRRYFPASPSQSGEEEDAPTALSNHHGVLPHVVDASPGRSFSAMARELGAFYGQDLGRVDAEVWSALGPMVRRLVPEFAALAAGAESQETTPALSSLGVVDEFVKGRYGDWGVEEVWCGDTVTGPWLEHFMWAWKGRLVLNSCYNPAFYSAEEVGEFNKTVLEVLLDGLGVAERGKL</sequence>
<comment type="caution">
    <text evidence="1">The sequence shown here is derived from an EMBL/GenBank/DDBJ whole genome shotgun (WGS) entry which is preliminary data.</text>
</comment>
<gene>
    <name evidence="1" type="ORF">F5144DRAFT_531955</name>
</gene>
<evidence type="ECO:0000313" key="1">
    <source>
        <dbReference type="EMBL" id="KAH6631352.1"/>
    </source>
</evidence>
<reference evidence="1 2" key="1">
    <citation type="journal article" date="2021" name="Nat. Commun.">
        <title>Genetic determinants of endophytism in the Arabidopsis root mycobiome.</title>
        <authorList>
            <person name="Mesny F."/>
            <person name="Miyauchi S."/>
            <person name="Thiergart T."/>
            <person name="Pickel B."/>
            <person name="Atanasova L."/>
            <person name="Karlsson M."/>
            <person name="Huettel B."/>
            <person name="Barry K.W."/>
            <person name="Haridas S."/>
            <person name="Chen C."/>
            <person name="Bauer D."/>
            <person name="Andreopoulos W."/>
            <person name="Pangilinan J."/>
            <person name="LaButti K."/>
            <person name="Riley R."/>
            <person name="Lipzen A."/>
            <person name="Clum A."/>
            <person name="Drula E."/>
            <person name="Henrissat B."/>
            <person name="Kohler A."/>
            <person name="Grigoriev I.V."/>
            <person name="Martin F.M."/>
            <person name="Hacquard S."/>
        </authorList>
    </citation>
    <scope>NUCLEOTIDE SEQUENCE [LARGE SCALE GENOMIC DNA]</scope>
    <source>
        <strain evidence="1 2">MPI-SDFR-AT-0079</strain>
    </source>
</reference>
<dbReference type="EMBL" id="JAGIZQ010000004">
    <property type="protein sequence ID" value="KAH6631352.1"/>
    <property type="molecule type" value="Genomic_DNA"/>
</dbReference>
<name>A0ACB7P4W2_9PEZI</name>
<organism evidence="1 2">
    <name type="scientific">Chaetomium tenue</name>
    <dbReference type="NCBI Taxonomy" id="1854479"/>
    <lineage>
        <taxon>Eukaryota</taxon>
        <taxon>Fungi</taxon>
        <taxon>Dikarya</taxon>
        <taxon>Ascomycota</taxon>
        <taxon>Pezizomycotina</taxon>
        <taxon>Sordariomycetes</taxon>
        <taxon>Sordariomycetidae</taxon>
        <taxon>Sordariales</taxon>
        <taxon>Chaetomiaceae</taxon>
        <taxon>Chaetomium</taxon>
    </lineage>
</organism>
<accession>A0ACB7P4W2</accession>
<proteinExistence type="predicted"/>
<protein>
    <submittedName>
        <fullName evidence="1">Uncharacterized protein</fullName>
    </submittedName>
</protein>
<dbReference type="Proteomes" id="UP000724584">
    <property type="component" value="Unassembled WGS sequence"/>
</dbReference>
<keyword evidence="2" id="KW-1185">Reference proteome</keyword>